<accession>A0A1G1XLA6</accession>
<dbReference type="STRING" id="1797529.A2570_00175"/>
<protein>
    <recommendedName>
        <fullName evidence="1">Non-reducing end beta-L-arabinofuranosidase-like GH127 catalytic domain-containing protein</fullName>
    </recommendedName>
</protein>
<evidence type="ECO:0000259" key="1">
    <source>
        <dbReference type="Pfam" id="PF07944"/>
    </source>
</evidence>
<proteinExistence type="predicted"/>
<comment type="caution">
    <text evidence="2">The sequence shown here is derived from an EMBL/GenBank/DDBJ whole genome shotgun (WGS) entry which is preliminary data.</text>
</comment>
<feature type="domain" description="Non-reducing end beta-L-arabinofuranosidase-like GH127 catalytic" evidence="1">
    <location>
        <begin position="107"/>
        <end position="213"/>
    </location>
</feature>
<gene>
    <name evidence="2" type="ORF">A2570_00175</name>
</gene>
<dbReference type="Pfam" id="PF07944">
    <property type="entry name" value="Beta-AFase-like_GH127_cat"/>
    <property type="match status" value="1"/>
</dbReference>
<dbReference type="InterPro" id="IPR008928">
    <property type="entry name" value="6-hairpin_glycosidase_sf"/>
</dbReference>
<dbReference type="Proteomes" id="UP000178570">
    <property type="component" value="Unassembled WGS sequence"/>
</dbReference>
<name>A0A1G1XLA6_9BACT</name>
<sequence>MIFNKLKNRFNKILTKRKYLGLPRLDVDLSERLNLAASWLKIAHESTSFQGVSAGYSLTSKKWEKAYRETTGYIIPSFLAYGVKFEKQEFIDQAILMGEWEVKVQNKDGSFGEKKEDGSVSQKVFNTGQVMLGLVSLYRFTHKNDFLSAAKKAADWLILIQKSEGFWIEADGFEPKAYQARVAWALLLVWQEFGQKKYYQSAQKNIEWTLSQQKDNGWFENMALDSKTGPWTHLMGYTISGLWESGQLIEDLELKKRVFLSIELFFKNIFPKIKNNGFLAGEFDESWKADVSYSCLVGNLQLAIICLKFYHKIKNQEYLRKANRLVDYVCEKQITGGSKEFLGSLPGSWPVDGKYAPYFLPNWTAKFFIDVALLELFPELESFS</sequence>
<dbReference type="SUPFAM" id="SSF48208">
    <property type="entry name" value="Six-hairpin glycosidases"/>
    <property type="match status" value="1"/>
</dbReference>
<evidence type="ECO:0000313" key="2">
    <source>
        <dbReference type="EMBL" id="OGY40819.1"/>
    </source>
</evidence>
<evidence type="ECO:0000313" key="3">
    <source>
        <dbReference type="Proteomes" id="UP000178570"/>
    </source>
</evidence>
<dbReference type="EMBL" id="MHHY01000004">
    <property type="protein sequence ID" value="OGY40819.1"/>
    <property type="molecule type" value="Genomic_DNA"/>
</dbReference>
<dbReference type="InterPro" id="IPR012878">
    <property type="entry name" value="Beta-AFase-like_GH127_cat"/>
</dbReference>
<reference evidence="2 3" key="1">
    <citation type="journal article" date="2016" name="Nat. Commun.">
        <title>Thousands of microbial genomes shed light on interconnected biogeochemical processes in an aquifer system.</title>
        <authorList>
            <person name="Anantharaman K."/>
            <person name="Brown C.T."/>
            <person name="Hug L.A."/>
            <person name="Sharon I."/>
            <person name="Castelle C.J."/>
            <person name="Probst A.J."/>
            <person name="Thomas B.C."/>
            <person name="Singh A."/>
            <person name="Wilkins M.J."/>
            <person name="Karaoz U."/>
            <person name="Brodie E.L."/>
            <person name="Williams K.H."/>
            <person name="Hubbard S.S."/>
            <person name="Banfield J.F."/>
        </authorList>
    </citation>
    <scope>NUCLEOTIDE SEQUENCE [LARGE SCALE GENOMIC DNA]</scope>
</reference>
<organism evidence="2 3">
    <name type="scientific">Candidatus Brennerbacteria bacterium RIFOXYD1_FULL_41_16</name>
    <dbReference type="NCBI Taxonomy" id="1797529"/>
    <lineage>
        <taxon>Bacteria</taxon>
        <taxon>Candidatus Brenneribacteriota</taxon>
    </lineage>
</organism>
<dbReference type="AlphaFoldDB" id="A0A1G1XLA6"/>
<dbReference type="GO" id="GO:0005975">
    <property type="term" value="P:carbohydrate metabolic process"/>
    <property type="evidence" value="ECO:0007669"/>
    <property type="project" value="InterPro"/>
</dbReference>
<dbReference type="Gene3D" id="1.50.10.20">
    <property type="match status" value="1"/>
</dbReference>